<keyword evidence="5" id="KW-0560">Oxidoreductase</keyword>
<keyword evidence="3" id="KW-0489">Methyltransferase</keyword>
<dbReference type="Gene3D" id="3.10.129.110">
    <property type="entry name" value="Polyketide synthase dehydratase"/>
    <property type="match status" value="1"/>
</dbReference>
<sequence length="2897" mass="321319">MSASMEQCCNNVAFPAGANVKEPDSNHRPTPVWLNRDGVTDYIADNVREDPIPFPVAIVGMGMRLPGGVNSGKEFWDFLVNKRDGLCRVPETRYNVDAFYDESREGAVRTKHGYFLEQDIGQLDLGFFGISKLEAEKLDPQQRLLLEVVWECMENAGQTNWQGTNIGFFVGVFGEDWLDLLSKDTQQNDRYRVMSAGDFALSNRVSYEYDLRGPSVTVRTGCSSSMVGLHEACQAIYTGECSSAIVAGTNLIMSPTMTTTMSENLVLSSSGLCRTFDAAADGYGRGEAINAVYIKPLDDALADGDPIRAIIRSTTVNCDGRTPSITTPGSAAQERLIRRAYKKARIEDDDMQKTAFFECHGTGTIAGDTAETTGLANIFGENGIYIGAVKPNVGHSEGASGITSIIKCVLALENNIIPPNVHFETPNPKVPFESAKLQVPVEPTPWPADRRKRISVNSFGIGGTNAHVILDAASTVRQETSADVRTTSEPDCHLLILSAKDKQSLDGQIERISAYAESNPASLNDLAFTLARRRDHLPYRAFAVTDKDGSLSTFEKAQSTAPSIVFVFSGQGAQWPTMGKDLMLRFPKFRDDIHRMDKVLTELSEAPTWSIEEELSKTEESSRVGDAEFAQPLCTAIQIALVNLLRDWGVVPSSVVGHSSGEIAAAYASGAISARIGIILSYFRGQAIKALSASRCGAMAAVGLSPEAARAYLVDGVTIACENSPASVTLSGDKDALDSVLNKIHADDKDVFYRRLAVDVAYHSHHMQESKQAYEALISPHLCHNDSMLPFYSSVISAQILEPRELDAAYWSQNLASPVMFRTAVQQILHGNTRSTLFLEVGPHSSLAGPLRQIFQEESSKENLSYVPTLRRGAGQWESLLATLGQMYAHGTAIGLSVIFTSGVVLNDLPPYSWKHGERYWNESRLVNHWRLRQEPHHELLGSRALESTSVEPSWRNILQLDQVPWLADHRIGKDIVFPCAAYVAMVGEAIRQITESTDYSVRNMFMRAVLNLETSDATELITTLRPTKLADNIDSVWYDFTISAFQKGTWKKHCIGQVRPGSDKEFEAKAVNPYPRSIRSEKWYSALEKRGLEYGPQFRGLEQISASPSSYQAAATLHDDEALYVSHYSLHPILIDESLQLLSVAVTHGIPRKMTRLAIPMAIGDLYIGSGRGKMSLDVSCDTSGGSMQGNAMLVSDDRVVLSLRNGIFFSIQDPDLGKPKLPVAATIHWNPHIDFVPSEKQLPQLPSDLNVRRRITRLVGLFIVETYYQTRFSQPTTDHLRKWHAWIASYYHYMRDNIPALVPELRDICALSPTERDAAFEELDCPSLDGVSFPFYRICKRILGSIEKLLDGQQEPIDLLIEDGALREFYEQTALVGRWYDFAFLLGHSNPQLRVLEVGGGTGGDTLIALKGLTLENNNRLYSTYTFTDISPGFLLEAKERFRSHPSMEYATLDISRDPIEQGFQPESYDLIIASNVVHATPRISDSLCNIRRLLAPGGRLMLIELTCTIPIIDYLMGILPGWWLGEGEGRGERPYIPVDKWHNELVNAGFKGVETFRYDSEPPYQVNAHILSRVPSVKPPERGEVWLLYRTVIKDWAQDLARELTATGYSVRWCTIKQAPSPGANIISLIDLEGPFFHELTPTDFESFQSYVSSLIDSHLVWLTRSVQMECDDPRYALVLGVARTIRHEIAPNFATLEIDQVDRTALRPVAEVFEWFLFQKNEPGATQEYEFALREGAIHVPRLHWSSFEAQQVEVPESQVPRILDIEAYAMLDSLTWTCADLASDELGKEEIEVDIKYVGLNFRDMMIVMGFMGDMTELGLEGSGIIRRVGSAVNRFAAGDRVMISQAGLMCTRKIVPADRCLPIPDDLSLEDASTILCVYATVVYSLIYVGDLKPGQSVLIHSACGGVGLAAIQICQLIGAEIYATVGSEEKAQHLIKSFKIQPDHIFDSRSSSFLHGVLEKTNNRGVDLVLNSLSGELLHASWKCVAKFGKMLELGKRDFLGHGHLEMDLFAGNRSFIGIDLLQVVDHNPEILHEMVARVMGYFQEGKAGPISPVNVFDAATVVKAFRYMQSGQHMGKIVVKMPESPSDLPVTRAYEKAAYFPADASYLLVGGLGGLGRAVATWMVEKGARHLVFLSRSGANSPEVHSFIKTLECQGCDVTAVAGNVADIDHVRRAAFAAKKPIAGVIQLSMVLKDQSLHIMTHEEWVTALYPKVKGTWNLHHVLKDTPLDFFLLISSMVGLLGWPGQANYGAANAFLDAFVKYRQSLGLPAHTIDLGLMGDIGYVSQSSLTSAFEVARANSLQVLDEGKFLQAVEMAVLAPRFNCPNQVAVGLGTTTSLSSADITAQWTKEARFSTWNNIITTMERPTEGARADELREHMEAIKNNPALLDQPETEEKIVRELGKLIASYTSRSEDMTQDELSNIPIDSLMTFEIRTWFRRHAGIEITLVEVSNSGTVSGLSKIAIQKLRDKLTQKGQDGDKDGRPDTVEEEASYHDDLALGKTMRPISNSITDWISESEGHVFFTGATGFLGAFLLSELIALPQVKHIACLIRATTPDIGITRIKQTFVKYGLPVDFGSKVIAIPGDVSKRNLGLRPETFNHWAEWSSVIFHFVGYVNYTLPYSVHRETNVLGLLELLRFANTQRLKPVHYCSSISACGITKDLIGPVPEDIRPLAESQNVAQSIGYTQSKFVAESIIWNAIENGFPIAIYRPPVVTGHSRTGMCKREDMVNRLMANCIRLGCYPRPPQHRFHFVPVDFACSAISRISLSSASPGHAFNITQPDQDKVMTFAGIFDILSEYSPSPMRCISTVDFIQQYTKKGDSQVKVSAPVVAERLSVHKIWWDDWDYMAVYSTENLQRAMANNPDIIQLRPTHELLKVYYNYWSRED</sequence>
<evidence type="ECO:0000256" key="4">
    <source>
        <dbReference type="ARBA" id="ARBA00022679"/>
    </source>
</evidence>
<evidence type="ECO:0000313" key="12">
    <source>
        <dbReference type="EMBL" id="KAE8356836.1"/>
    </source>
</evidence>
<dbReference type="PROSITE" id="PS52019">
    <property type="entry name" value="PKS_MFAS_DH"/>
    <property type="match status" value="1"/>
</dbReference>
<dbReference type="SUPFAM" id="SSF52151">
    <property type="entry name" value="FabD/lysophospholipase-like"/>
    <property type="match status" value="1"/>
</dbReference>
<dbReference type="GO" id="GO:1901336">
    <property type="term" value="P:lactone biosynthetic process"/>
    <property type="evidence" value="ECO:0007669"/>
    <property type="project" value="UniProtKB-ARBA"/>
</dbReference>
<dbReference type="PROSITE" id="PS52004">
    <property type="entry name" value="KS3_2"/>
    <property type="match status" value="1"/>
</dbReference>
<dbReference type="SMART" id="SM00827">
    <property type="entry name" value="PKS_AT"/>
    <property type="match status" value="1"/>
</dbReference>
<dbReference type="InterPro" id="IPR011032">
    <property type="entry name" value="GroES-like_sf"/>
</dbReference>
<dbReference type="InterPro" id="IPR016035">
    <property type="entry name" value="Acyl_Trfase/lysoPLipase"/>
</dbReference>
<dbReference type="Proteomes" id="UP000327118">
    <property type="component" value="Unassembled WGS sequence"/>
</dbReference>
<proteinExistence type="inferred from homology"/>
<keyword evidence="6" id="KW-0511">Multifunctional enzyme</keyword>
<dbReference type="InterPro" id="IPR014043">
    <property type="entry name" value="Acyl_transferase_dom"/>
</dbReference>
<dbReference type="CDD" id="cd02440">
    <property type="entry name" value="AdoMet_MTases"/>
    <property type="match status" value="1"/>
</dbReference>
<dbReference type="Pfam" id="PF08659">
    <property type="entry name" value="KR"/>
    <property type="match status" value="1"/>
</dbReference>
<dbReference type="Pfam" id="PF23114">
    <property type="entry name" value="NAD-bd_HRPKS_sdrA"/>
    <property type="match status" value="1"/>
</dbReference>
<dbReference type="InterPro" id="IPR020841">
    <property type="entry name" value="PKS_Beta-ketoAc_synthase_dom"/>
</dbReference>
<dbReference type="InterPro" id="IPR036736">
    <property type="entry name" value="ACP-like_sf"/>
</dbReference>
<evidence type="ECO:0000259" key="11">
    <source>
        <dbReference type="PROSITE" id="PS52019"/>
    </source>
</evidence>
<dbReference type="InterPro" id="IPR009081">
    <property type="entry name" value="PP-bd_ACP"/>
</dbReference>
<dbReference type="Gene3D" id="3.40.50.150">
    <property type="entry name" value="Vaccinia Virus protein VP39"/>
    <property type="match status" value="1"/>
</dbReference>
<dbReference type="InterPro" id="IPR032821">
    <property type="entry name" value="PKS_assoc"/>
</dbReference>
<dbReference type="InterPro" id="IPR001227">
    <property type="entry name" value="Ac_transferase_dom_sf"/>
</dbReference>
<dbReference type="EMBL" id="ML739034">
    <property type="protein sequence ID" value="KAE8356836.1"/>
    <property type="molecule type" value="Genomic_DNA"/>
</dbReference>
<dbReference type="Pfam" id="PF13602">
    <property type="entry name" value="ADH_zinc_N_2"/>
    <property type="match status" value="1"/>
</dbReference>
<dbReference type="SMART" id="SM00826">
    <property type="entry name" value="PKS_DH"/>
    <property type="match status" value="1"/>
</dbReference>
<dbReference type="SUPFAM" id="SSF53901">
    <property type="entry name" value="Thiolase-like"/>
    <property type="match status" value="1"/>
</dbReference>
<dbReference type="InterPro" id="IPR020807">
    <property type="entry name" value="PKS_DH"/>
</dbReference>
<dbReference type="Pfam" id="PF08240">
    <property type="entry name" value="ADH_N"/>
    <property type="match status" value="1"/>
</dbReference>
<keyword evidence="13" id="KW-1185">Reference proteome</keyword>
<protein>
    <recommendedName>
        <fullName evidence="14">Polyketide synthase</fullName>
    </recommendedName>
</protein>
<dbReference type="SUPFAM" id="SSF47336">
    <property type="entry name" value="ACP-like"/>
    <property type="match status" value="1"/>
</dbReference>
<dbReference type="CDD" id="cd05195">
    <property type="entry name" value="enoyl_red"/>
    <property type="match status" value="1"/>
</dbReference>
<dbReference type="GO" id="GO:0044550">
    <property type="term" value="P:secondary metabolite biosynthetic process"/>
    <property type="evidence" value="ECO:0007669"/>
    <property type="project" value="UniProtKB-ARBA"/>
</dbReference>
<keyword evidence="2" id="KW-0597">Phosphoprotein</keyword>
<dbReference type="InterPro" id="IPR013120">
    <property type="entry name" value="FAR_NAD-bd"/>
</dbReference>
<evidence type="ECO:0000259" key="9">
    <source>
        <dbReference type="PROSITE" id="PS50075"/>
    </source>
</evidence>
<dbReference type="InterPro" id="IPR013968">
    <property type="entry name" value="PKS_KR"/>
</dbReference>
<dbReference type="InterPro" id="IPR057326">
    <property type="entry name" value="KR_dom"/>
</dbReference>
<keyword evidence="1" id="KW-0596">Phosphopantetheine</keyword>
<dbReference type="InterPro" id="IPR010080">
    <property type="entry name" value="Thioester_reductase-like_dom"/>
</dbReference>
<dbReference type="SMART" id="SM00822">
    <property type="entry name" value="PKS_KR"/>
    <property type="match status" value="1"/>
</dbReference>
<evidence type="ECO:0000256" key="6">
    <source>
        <dbReference type="ARBA" id="ARBA00023268"/>
    </source>
</evidence>
<feature type="region of interest" description="N-terminal hotdog fold" evidence="8">
    <location>
        <begin position="938"/>
        <end position="1066"/>
    </location>
</feature>
<dbReference type="InterPro" id="IPR013217">
    <property type="entry name" value="Methyltransf_12"/>
</dbReference>
<dbReference type="InterPro" id="IPR049551">
    <property type="entry name" value="PKS_DH_C"/>
</dbReference>
<dbReference type="Pfam" id="PF14765">
    <property type="entry name" value="PS-DH"/>
    <property type="match status" value="1"/>
</dbReference>
<dbReference type="GO" id="GO:0006633">
    <property type="term" value="P:fatty acid biosynthetic process"/>
    <property type="evidence" value="ECO:0007669"/>
    <property type="project" value="TreeGrafter"/>
</dbReference>
<evidence type="ECO:0000259" key="10">
    <source>
        <dbReference type="PROSITE" id="PS52004"/>
    </source>
</evidence>
<dbReference type="PANTHER" id="PTHR43775:SF49">
    <property type="entry name" value="SYNTHASE, PUTATIVE (JCVI)-RELATED"/>
    <property type="match status" value="1"/>
</dbReference>
<dbReference type="InterPro" id="IPR056501">
    <property type="entry name" value="NAD-bd_HRPKS_sdrA"/>
</dbReference>
<evidence type="ECO:0000256" key="7">
    <source>
        <dbReference type="ARBA" id="ARBA00029443"/>
    </source>
</evidence>
<dbReference type="InterPro" id="IPR050091">
    <property type="entry name" value="PKS_NRPS_Biosynth_Enz"/>
</dbReference>
<gene>
    <name evidence="12" type="ORF">BDV28DRAFT_41348</name>
</gene>
<dbReference type="PROSITE" id="PS50075">
    <property type="entry name" value="CARRIER"/>
    <property type="match status" value="1"/>
</dbReference>
<dbReference type="FunFam" id="3.40.50.720:FF:000209">
    <property type="entry name" value="Polyketide synthase Pks12"/>
    <property type="match status" value="1"/>
</dbReference>
<evidence type="ECO:0000256" key="1">
    <source>
        <dbReference type="ARBA" id="ARBA00022450"/>
    </source>
</evidence>
<dbReference type="Pfam" id="PF02801">
    <property type="entry name" value="Ketoacyl-synt_C"/>
    <property type="match status" value="1"/>
</dbReference>
<dbReference type="GO" id="GO:0004312">
    <property type="term" value="F:fatty acid synthase activity"/>
    <property type="evidence" value="ECO:0007669"/>
    <property type="project" value="TreeGrafter"/>
</dbReference>
<dbReference type="Pfam" id="PF07993">
    <property type="entry name" value="NAD_binding_4"/>
    <property type="match status" value="1"/>
</dbReference>
<dbReference type="Pfam" id="PF00109">
    <property type="entry name" value="ketoacyl-synt"/>
    <property type="match status" value="1"/>
</dbReference>
<feature type="domain" description="Carrier" evidence="9">
    <location>
        <begin position="2401"/>
        <end position="2476"/>
    </location>
</feature>
<evidence type="ECO:0000256" key="2">
    <source>
        <dbReference type="ARBA" id="ARBA00022553"/>
    </source>
</evidence>
<dbReference type="InterPro" id="IPR036291">
    <property type="entry name" value="NAD(P)-bd_dom_sf"/>
</dbReference>
<accession>A0A5N6ZIR3</accession>
<dbReference type="InterPro" id="IPR029063">
    <property type="entry name" value="SAM-dependent_MTases_sf"/>
</dbReference>
<dbReference type="Gene3D" id="3.40.50.720">
    <property type="entry name" value="NAD(P)-binding Rossmann-like Domain"/>
    <property type="match status" value="3"/>
</dbReference>
<dbReference type="GO" id="GO:0032259">
    <property type="term" value="P:methylation"/>
    <property type="evidence" value="ECO:0007669"/>
    <property type="project" value="UniProtKB-KW"/>
</dbReference>
<dbReference type="SMART" id="SM00829">
    <property type="entry name" value="PKS_ER"/>
    <property type="match status" value="1"/>
</dbReference>
<dbReference type="InterPro" id="IPR014031">
    <property type="entry name" value="Ketoacyl_synth_C"/>
</dbReference>
<feature type="domain" description="PKS/mFAS DH" evidence="11">
    <location>
        <begin position="938"/>
        <end position="1229"/>
    </location>
</feature>
<dbReference type="SMART" id="SM00825">
    <property type="entry name" value="PKS_KS"/>
    <property type="match status" value="1"/>
</dbReference>
<evidence type="ECO:0000313" key="13">
    <source>
        <dbReference type="Proteomes" id="UP000327118"/>
    </source>
</evidence>
<keyword evidence="4" id="KW-0808">Transferase</keyword>
<dbReference type="PANTHER" id="PTHR43775">
    <property type="entry name" value="FATTY ACID SYNTHASE"/>
    <property type="match status" value="1"/>
</dbReference>
<dbReference type="Pfam" id="PF08242">
    <property type="entry name" value="Methyltransf_12"/>
    <property type="match status" value="1"/>
</dbReference>
<dbReference type="GO" id="GO:0008168">
    <property type="term" value="F:methyltransferase activity"/>
    <property type="evidence" value="ECO:0007669"/>
    <property type="project" value="UniProtKB-KW"/>
</dbReference>
<dbReference type="GO" id="GO:0016491">
    <property type="term" value="F:oxidoreductase activity"/>
    <property type="evidence" value="ECO:0007669"/>
    <property type="project" value="UniProtKB-KW"/>
</dbReference>
<organism evidence="12 13">
    <name type="scientific">Aspergillus coremiiformis</name>
    <dbReference type="NCBI Taxonomy" id="138285"/>
    <lineage>
        <taxon>Eukaryota</taxon>
        <taxon>Fungi</taxon>
        <taxon>Dikarya</taxon>
        <taxon>Ascomycota</taxon>
        <taxon>Pezizomycotina</taxon>
        <taxon>Eurotiomycetes</taxon>
        <taxon>Eurotiomycetidae</taxon>
        <taxon>Eurotiales</taxon>
        <taxon>Aspergillaceae</taxon>
        <taxon>Aspergillus</taxon>
        <taxon>Aspergillus subgen. Circumdati</taxon>
    </lineage>
</organism>
<dbReference type="Gene3D" id="3.40.366.10">
    <property type="entry name" value="Malonyl-Coenzyme A Acyl Carrier Protein, domain 2"/>
    <property type="match status" value="1"/>
</dbReference>
<dbReference type="InterPro" id="IPR042104">
    <property type="entry name" value="PKS_dehydratase_sf"/>
</dbReference>
<dbReference type="Gene3D" id="3.40.47.10">
    <property type="match status" value="1"/>
</dbReference>
<dbReference type="Pfam" id="PF21089">
    <property type="entry name" value="PKS_DH_N"/>
    <property type="match status" value="1"/>
</dbReference>
<name>A0A5N6ZIR3_9EURO</name>
<dbReference type="SUPFAM" id="SSF53335">
    <property type="entry name" value="S-adenosyl-L-methionine-dependent methyltransferases"/>
    <property type="match status" value="1"/>
</dbReference>
<dbReference type="InterPro" id="IPR049900">
    <property type="entry name" value="PKS_mFAS_DH"/>
</dbReference>
<comment type="similarity">
    <text evidence="7">In the C-terminal section; belongs to the NRP synthetase family.</text>
</comment>
<dbReference type="Pfam" id="PF00698">
    <property type="entry name" value="Acyl_transf_1"/>
    <property type="match status" value="1"/>
</dbReference>
<evidence type="ECO:0000256" key="5">
    <source>
        <dbReference type="ARBA" id="ARBA00023002"/>
    </source>
</evidence>
<dbReference type="SUPFAM" id="SSF55048">
    <property type="entry name" value="Probable ACP-binding domain of malonyl-CoA ACP transacylase"/>
    <property type="match status" value="1"/>
</dbReference>
<dbReference type="Gene3D" id="3.30.70.3290">
    <property type="match status" value="1"/>
</dbReference>
<reference evidence="13" key="1">
    <citation type="submission" date="2019-04" db="EMBL/GenBank/DDBJ databases">
        <title>Friends and foes A comparative genomics studyof 23 Aspergillus species from section Flavi.</title>
        <authorList>
            <consortium name="DOE Joint Genome Institute"/>
            <person name="Kjaerbolling I."/>
            <person name="Vesth T."/>
            <person name="Frisvad J.C."/>
            <person name="Nybo J.L."/>
            <person name="Theobald S."/>
            <person name="Kildgaard S."/>
            <person name="Isbrandt T."/>
            <person name="Kuo A."/>
            <person name="Sato A."/>
            <person name="Lyhne E.K."/>
            <person name="Kogle M.E."/>
            <person name="Wiebenga A."/>
            <person name="Kun R.S."/>
            <person name="Lubbers R.J."/>
            <person name="Makela M.R."/>
            <person name="Barry K."/>
            <person name="Chovatia M."/>
            <person name="Clum A."/>
            <person name="Daum C."/>
            <person name="Haridas S."/>
            <person name="He G."/>
            <person name="LaButti K."/>
            <person name="Lipzen A."/>
            <person name="Mondo S."/>
            <person name="Riley R."/>
            <person name="Salamov A."/>
            <person name="Simmons B.A."/>
            <person name="Magnuson J.K."/>
            <person name="Henrissat B."/>
            <person name="Mortensen U.H."/>
            <person name="Larsen T.O."/>
            <person name="Devries R.P."/>
            <person name="Grigoriev I.V."/>
            <person name="Machida M."/>
            <person name="Baker S.E."/>
            <person name="Andersen M.R."/>
        </authorList>
    </citation>
    <scope>NUCLEOTIDE SEQUENCE [LARGE SCALE GENOMIC DNA]</scope>
    <source>
        <strain evidence="13">CBS 553.77</strain>
    </source>
</reference>
<evidence type="ECO:0000256" key="3">
    <source>
        <dbReference type="ARBA" id="ARBA00022603"/>
    </source>
</evidence>
<feature type="domain" description="Ketosynthase family 3 (KS3)" evidence="10">
    <location>
        <begin position="53"/>
        <end position="472"/>
    </location>
</feature>
<dbReference type="NCBIfam" id="TIGR01746">
    <property type="entry name" value="Thioester-redct"/>
    <property type="match status" value="1"/>
</dbReference>
<feature type="active site" description="Proton acceptor; for dehydratase activity" evidence="8">
    <location>
        <position position="970"/>
    </location>
</feature>
<evidence type="ECO:0000256" key="8">
    <source>
        <dbReference type="PROSITE-ProRule" id="PRU01363"/>
    </source>
</evidence>
<feature type="active site" description="Proton donor; for dehydratase activity" evidence="8">
    <location>
        <position position="1137"/>
    </location>
</feature>
<dbReference type="SUPFAM" id="SSF51735">
    <property type="entry name" value="NAD(P)-binding Rossmann-fold domains"/>
    <property type="match status" value="4"/>
</dbReference>
<dbReference type="InterPro" id="IPR013154">
    <property type="entry name" value="ADH-like_N"/>
</dbReference>
<feature type="region of interest" description="C-terminal hotdog fold" evidence="8">
    <location>
        <begin position="1076"/>
        <end position="1229"/>
    </location>
</feature>
<dbReference type="Pfam" id="PF16197">
    <property type="entry name" value="KAsynt_C_assoc"/>
    <property type="match status" value="1"/>
</dbReference>
<dbReference type="InterPro" id="IPR014030">
    <property type="entry name" value="Ketoacyl_synth_N"/>
</dbReference>
<dbReference type="Gene3D" id="3.90.180.10">
    <property type="entry name" value="Medium-chain alcohol dehydrogenases, catalytic domain"/>
    <property type="match status" value="1"/>
</dbReference>
<dbReference type="SUPFAM" id="SSF50129">
    <property type="entry name" value="GroES-like"/>
    <property type="match status" value="1"/>
</dbReference>
<dbReference type="InterPro" id="IPR020843">
    <property type="entry name" value="ER"/>
</dbReference>
<dbReference type="CDD" id="cd00833">
    <property type="entry name" value="PKS"/>
    <property type="match status" value="1"/>
</dbReference>
<dbReference type="InterPro" id="IPR016036">
    <property type="entry name" value="Malonyl_transacylase_ACP-bd"/>
</dbReference>
<dbReference type="OrthoDB" id="329835at2759"/>
<evidence type="ECO:0008006" key="14">
    <source>
        <dbReference type="Google" id="ProtNLM"/>
    </source>
</evidence>
<dbReference type="InterPro" id="IPR016039">
    <property type="entry name" value="Thiolase-like"/>
</dbReference>
<dbReference type="InterPro" id="IPR049552">
    <property type="entry name" value="PKS_DH_N"/>
</dbReference>